<dbReference type="EMBL" id="BRXW01000560">
    <property type="protein sequence ID" value="GMH66325.1"/>
    <property type="molecule type" value="Genomic_DNA"/>
</dbReference>
<feature type="compositionally biased region" description="Low complexity" evidence="1">
    <location>
        <begin position="21"/>
        <end position="30"/>
    </location>
</feature>
<proteinExistence type="predicted"/>
<evidence type="ECO:0000313" key="2">
    <source>
        <dbReference type="EMBL" id="GMH66325.1"/>
    </source>
</evidence>
<sequence>MPTPRKNGGEKGTELRPMPTPTTTPSSSTTKSNADNTISAAQRLSSISSSNDEGSDDDSPGLKTSPIEPNITHHNVVAAPPPELSTTTTKQNPAVSTAGGPPNPKLKRSITGPLRKSNNSGKTKPASIWKTHKTGVVDSEETTAKTDPSPLYSPQPSGPTSFTQDLKIPPSPQTSKQESTDSGENSDSSPRSELSESDPTELVTEASWFYSLFMAIITTTYFARDPFGDNAVRFFSFEPNLLLHPKLW</sequence>
<accession>A0A9W7AEK1</accession>
<name>A0A9W7AEK1_9STRA</name>
<protein>
    <submittedName>
        <fullName evidence="2">Uncharacterized protein</fullName>
    </submittedName>
</protein>
<dbReference type="AlphaFoldDB" id="A0A9W7AEK1"/>
<organism evidence="2 3">
    <name type="scientific">Triparma laevis f. longispina</name>
    <dbReference type="NCBI Taxonomy" id="1714387"/>
    <lineage>
        <taxon>Eukaryota</taxon>
        <taxon>Sar</taxon>
        <taxon>Stramenopiles</taxon>
        <taxon>Ochrophyta</taxon>
        <taxon>Bolidophyceae</taxon>
        <taxon>Parmales</taxon>
        <taxon>Triparmaceae</taxon>
        <taxon>Triparma</taxon>
    </lineage>
</organism>
<feature type="compositionally biased region" description="Polar residues" evidence="1">
    <location>
        <begin position="31"/>
        <end position="44"/>
    </location>
</feature>
<feature type="compositionally biased region" description="Polar residues" evidence="1">
    <location>
        <begin position="84"/>
        <end position="95"/>
    </location>
</feature>
<keyword evidence="3" id="KW-1185">Reference proteome</keyword>
<evidence type="ECO:0000313" key="3">
    <source>
        <dbReference type="Proteomes" id="UP001165122"/>
    </source>
</evidence>
<evidence type="ECO:0000256" key="1">
    <source>
        <dbReference type="SAM" id="MobiDB-lite"/>
    </source>
</evidence>
<gene>
    <name evidence="2" type="ORF">TrLO_g3244</name>
</gene>
<dbReference type="Proteomes" id="UP001165122">
    <property type="component" value="Unassembled WGS sequence"/>
</dbReference>
<feature type="compositionally biased region" description="Polar residues" evidence="1">
    <location>
        <begin position="173"/>
        <end position="185"/>
    </location>
</feature>
<reference evidence="3" key="1">
    <citation type="journal article" date="2023" name="Commun. Biol.">
        <title>Genome analysis of Parmales, the sister group of diatoms, reveals the evolutionary specialization of diatoms from phago-mixotrophs to photoautotrophs.</title>
        <authorList>
            <person name="Ban H."/>
            <person name="Sato S."/>
            <person name="Yoshikawa S."/>
            <person name="Yamada K."/>
            <person name="Nakamura Y."/>
            <person name="Ichinomiya M."/>
            <person name="Sato N."/>
            <person name="Blanc-Mathieu R."/>
            <person name="Endo H."/>
            <person name="Kuwata A."/>
            <person name="Ogata H."/>
        </authorList>
    </citation>
    <scope>NUCLEOTIDE SEQUENCE [LARGE SCALE GENOMIC DNA]</scope>
    <source>
        <strain evidence="3">NIES 3700</strain>
    </source>
</reference>
<comment type="caution">
    <text evidence="2">The sequence shown here is derived from an EMBL/GenBank/DDBJ whole genome shotgun (WGS) entry which is preliminary data.</text>
</comment>
<feature type="region of interest" description="Disordered" evidence="1">
    <location>
        <begin position="1"/>
        <end position="199"/>
    </location>
</feature>